<feature type="transmembrane region" description="Helical" evidence="8">
    <location>
        <begin position="187"/>
        <end position="210"/>
    </location>
</feature>
<keyword evidence="6 8" id="KW-1133">Transmembrane helix</keyword>
<feature type="transmembrane region" description="Helical" evidence="8">
    <location>
        <begin position="499"/>
        <end position="519"/>
    </location>
</feature>
<dbReference type="InterPro" id="IPR036721">
    <property type="entry name" value="RCK_C_sf"/>
</dbReference>
<dbReference type="GO" id="GO:0015297">
    <property type="term" value="F:antiporter activity"/>
    <property type="evidence" value="ECO:0007669"/>
    <property type="project" value="InterPro"/>
</dbReference>
<keyword evidence="7 8" id="KW-0472">Membrane</keyword>
<dbReference type="Gene3D" id="3.30.70.1450">
    <property type="entry name" value="Regulator of K+ conductance, C-terminal domain"/>
    <property type="match status" value="2"/>
</dbReference>
<organism evidence="10 11">
    <name type="scientific">Prevotella pectinovora</name>
    <dbReference type="NCBI Taxonomy" id="1602169"/>
    <lineage>
        <taxon>Bacteria</taxon>
        <taxon>Pseudomonadati</taxon>
        <taxon>Bacteroidota</taxon>
        <taxon>Bacteroidia</taxon>
        <taxon>Bacteroidales</taxon>
        <taxon>Prevotellaceae</taxon>
        <taxon>Prevotella</taxon>
    </lineage>
</organism>
<dbReference type="InterPro" id="IPR006153">
    <property type="entry name" value="Cation/H_exchanger_TM"/>
</dbReference>
<feature type="transmembrane region" description="Helical" evidence="8">
    <location>
        <begin position="32"/>
        <end position="49"/>
    </location>
</feature>
<evidence type="ECO:0000313" key="10">
    <source>
        <dbReference type="EMBL" id="KIP62316.1"/>
    </source>
</evidence>
<evidence type="ECO:0000256" key="2">
    <source>
        <dbReference type="ARBA" id="ARBA00005551"/>
    </source>
</evidence>
<dbReference type="Pfam" id="PF02080">
    <property type="entry name" value="TrkA_C"/>
    <property type="match status" value="2"/>
</dbReference>
<accession>A0A0D0ITL9</accession>
<comment type="caution">
    <text evidence="10">The sequence shown here is derived from an EMBL/GenBank/DDBJ whole genome shotgun (WGS) entry which is preliminary data.</text>
</comment>
<keyword evidence="4" id="KW-0633">Potassium transport</keyword>
<feature type="domain" description="RCK C-terminal" evidence="9">
    <location>
        <begin position="667"/>
        <end position="751"/>
    </location>
</feature>
<evidence type="ECO:0000256" key="3">
    <source>
        <dbReference type="ARBA" id="ARBA00022448"/>
    </source>
</evidence>
<gene>
    <name evidence="10" type="ORF">ST44_07480</name>
</gene>
<feature type="transmembrane region" description="Helical" evidence="8">
    <location>
        <begin position="299"/>
        <end position="320"/>
    </location>
</feature>
<evidence type="ECO:0000256" key="1">
    <source>
        <dbReference type="ARBA" id="ARBA00004141"/>
    </source>
</evidence>
<dbReference type="GO" id="GO:0006813">
    <property type="term" value="P:potassium ion transport"/>
    <property type="evidence" value="ECO:0007669"/>
    <property type="project" value="UniProtKB-KW"/>
</dbReference>
<dbReference type="PANTHER" id="PTHR42751:SF3">
    <property type="entry name" value="SODIUM_GLUTAMATE SYMPORTER"/>
    <property type="match status" value="1"/>
</dbReference>
<dbReference type="OrthoDB" id="9781411at2"/>
<comment type="similarity">
    <text evidence="2">Belongs to the monovalent cation:proton antiporter 2 (CPA2) transporter (TC 2.A.37) family.</text>
</comment>
<dbReference type="AlphaFoldDB" id="A0A0D0ITL9"/>
<evidence type="ECO:0000256" key="5">
    <source>
        <dbReference type="ARBA" id="ARBA00022692"/>
    </source>
</evidence>
<dbReference type="Gene3D" id="1.20.1530.20">
    <property type="match status" value="1"/>
</dbReference>
<feature type="transmembrane region" description="Helical" evidence="8">
    <location>
        <begin position="120"/>
        <end position="138"/>
    </location>
</feature>
<feature type="transmembrane region" description="Helical" evidence="8">
    <location>
        <begin position="427"/>
        <end position="449"/>
    </location>
</feature>
<feature type="transmembrane region" description="Helical" evidence="8">
    <location>
        <begin position="332"/>
        <end position="352"/>
    </location>
</feature>
<reference evidence="10 11" key="1">
    <citation type="submission" date="2015-01" db="EMBL/GenBank/DDBJ databases">
        <title>Comparative genomics of non-oral Prevotella species.</title>
        <authorList>
            <person name="Accetto T."/>
            <person name="Nograsek B."/>
            <person name="Avgustin G."/>
        </authorList>
    </citation>
    <scope>NUCLEOTIDE SEQUENCE [LARGE SCALE GENOMIC DNA]</scope>
    <source>
        <strain evidence="10 11">P5-119</strain>
    </source>
</reference>
<feature type="transmembrane region" description="Helical" evidence="8">
    <location>
        <begin position="61"/>
        <end position="80"/>
    </location>
</feature>
<feature type="transmembrane region" description="Helical" evidence="8">
    <location>
        <begin position="217"/>
        <end position="236"/>
    </location>
</feature>
<feature type="transmembrane region" description="Helical" evidence="8">
    <location>
        <begin position="525"/>
        <end position="545"/>
    </location>
</feature>
<dbReference type="GO" id="GO:1902600">
    <property type="term" value="P:proton transmembrane transport"/>
    <property type="evidence" value="ECO:0007669"/>
    <property type="project" value="InterPro"/>
</dbReference>
<name>A0A0D0ITL9_9BACT</name>
<dbReference type="Pfam" id="PF00999">
    <property type="entry name" value="Na_H_Exchanger"/>
    <property type="match status" value="1"/>
</dbReference>
<evidence type="ECO:0000313" key="11">
    <source>
        <dbReference type="Proteomes" id="UP000032046"/>
    </source>
</evidence>
<keyword evidence="4" id="KW-0406">Ion transport</keyword>
<dbReference type="InterPro" id="IPR038770">
    <property type="entry name" value="Na+/solute_symporter_sf"/>
</dbReference>
<feature type="transmembrane region" description="Helical" evidence="8">
    <location>
        <begin position="6"/>
        <end position="25"/>
    </location>
</feature>
<evidence type="ECO:0000259" key="9">
    <source>
        <dbReference type="PROSITE" id="PS51202"/>
    </source>
</evidence>
<feature type="transmembrane region" description="Helical" evidence="8">
    <location>
        <begin position="150"/>
        <end position="175"/>
    </location>
</feature>
<comment type="subcellular location">
    <subcellularLocation>
        <location evidence="1">Membrane</location>
        <topology evidence="1">Multi-pass membrane protein</topology>
    </subcellularLocation>
</comment>
<feature type="transmembrane region" description="Helical" evidence="8">
    <location>
        <begin position="455"/>
        <end position="478"/>
    </location>
</feature>
<dbReference type="GO" id="GO:0016020">
    <property type="term" value="C:membrane"/>
    <property type="evidence" value="ECO:0007669"/>
    <property type="project" value="UniProtKB-SubCell"/>
</dbReference>
<feature type="transmembrane region" description="Helical" evidence="8">
    <location>
        <begin position="92"/>
        <end position="114"/>
    </location>
</feature>
<dbReference type="GO" id="GO:0008324">
    <property type="term" value="F:monoatomic cation transmembrane transporter activity"/>
    <property type="evidence" value="ECO:0007669"/>
    <property type="project" value="InterPro"/>
</dbReference>
<dbReference type="RefSeq" id="WP_042519334.1">
    <property type="nucleotide sequence ID" value="NZ_JXQI01000048.1"/>
</dbReference>
<dbReference type="Proteomes" id="UP000032046">
    <property type="component" value="Unassembled WGS sequence"/>
</dbReference>
<dbReference type="EMBL" id="JXQK01000055">
    <property type="protein sequence ID" value="KIP62316.1"/>
    <property type="molecule type" value="Genomic_DNA"/>
</dbReference>
<protein>
    <submittedName>
        <fullName evidence="10">Sodium:proton antiporter</fullName>
    </submittedName>
</protein>
<keyword evidence="11" id="KW-1185">Reference proteome</keyword>
<evidence type="ECO:0000256" key="6">
    <source>
        <dbReference type="ARBA" id="ARBA00022989"/>
    </source>
</evidence>
<sequence length="762" mass="85160">MSELPHLIKDLALILVVAGIVTIIFKRLKQPLVLGYVVAGFLVSPNMPYTMSVVDIADIHTWADIGVMFLLFSLGLDFSFKKILKMGSSPIIATCAIVFCMMALGITVGHTFGWGRMDCIFLGGMLAMSSTTIIYKAFDDLGLRQQRFAGMVMSVLILEDMLAIVMMVMLSALASGANLDGGQMLGSVVRIGFFLVLWFVVGIFAIPWLLRSSRKLINSETLLIISLGLCCAMAVVSTQVGFSSAFGAFVMGSILAETIEAEKIIKLVEPVKNLFGAIFFVSVGMLVDPKILVEYSVPILVLVMTILVGQALFGTFGFLISGQSLKSAMQCGFSMAQIGEFSFIIASLGLSLGVIGNFLYPVVVAVSVITTFLTPYMIRLSTPTYNKLEKHLSKDIIHILNDFAISRPSSAPQGNWRKLLIQLFRITLVYSILSVAVITLMFTFALIPLRQILPHWWANATCGLMTIAMIAPFLRAMVMKKNHSEEFKALWQENWMNHAPLIVTIIVRFMIAMAFIFYICNYLTRFTHALMIVIAVTMVTLMVLSRRLKRRSIEMERMFIRNLRSKDIEAQVYGHKRPLYEGHLLDRDIHISDFDVPEDSRWAGKTLADMKLRGRFGVNVSSILRGTQRINIPNGDNLIFPGDKLQVIGDDDQLTAFGKALRSDLHPEDPDIEKREMKLRQLVICRDGQFFGKTLSESGIRDEYNCMVVGMEEGEEALSQLTPDHKFADEDTIWVVGEKEDLERLQKANRIKPKSVIRTFKV</sequence>
<keyword evidence="4" id="KW-0630">Potassium</keyword>
<dbReference type="SUPFAM" id="SSF116726">
    <property type="entry name" value="TrkA C-terminal domain-like"/>
    <property type="match status" value="2"/>
</dbReference>
<evidence type="ECO:0000256" key="7">
    <source>
        <dbReference type="ARBA" id="ARBA00023136"/>
    </source>
</evidence>
<dbReference type="PROSITE" id="PS51202">
    <property type="entry name" value="RCK_C"/>
    <property type="match status" value="2"/>
</dbReference>
<dbReference type="STRING" id="1602171.ST44_07480"/>
<proteinExistence type="inferred from homology"/>
<feature type="domain" description="RCK C-terminal" evidence="9">
    <location>
        <begin position="579"/>
        <end position="663"/>
    </location>
</feature>
<keyword evidence="3" id="KW-0813">Transport</keyword>
<evidence type="ECO:0000256" key="4">
    <source>
        <dbReference type="ARBA" id="ARBA00022538"/>
    </source>
</evidence>
<dbReference type="PANTHER" id="PTHR42751">
    <property type="entry name" value="SODIUM/HYDROGEN EXCHANGER FAMILY/TRKA DOMAIN PROTEIN"/>
    <property type="match status" value="1"/>
</dbReference>
<evidence type="ECO:0000256" key="8">
    <source>
        <dbReference type="SAM" id="Phobius"/>
    </source>
</evidence>
<feature type="transmembrane region" description="Helical" evidence="8">
    <location>
        <begin position="358"/>
        <end position="378"/>
    </location>
</feature>
<keyword evidence="5 8" id="KW-0812">Transmembrane</keyword>
<dbReference type="InterPro" id="IPR006037">
    <property type="entry name" value="RCK_C"/>
</dbReference>